<feature type="region of interest" description="Disordered" evidence="4">
    <location>
        <begin position="1"/>
        <end position="134"/>
    </location>
</feature>
<organism evidence="6 7">
    <name type="scientific">Trichoderma arundinaceum</name>
    <dbReference type="NCBI Taxonomy" id="490622"/>
    <lineage>
        <taxon>Eukaryota</taxon>
        <taxon>Fungi</taxon>
        <taxon>Dikarya</taxon>
        <taxon>Ascomycota</taxon>
        <taxon>Pezizomycotina</taxon>
        <taxon>Sordariomycetes</taxon>
        <taxon>Hypocreomycetidae</taxon>
        <taxon>Hypocreales</taxon>
        <taxon>Hypocreaceae</taxon>
        <taxon>Trichoderma</taxon>
    </lineage>
</organism>
<sequence length="566" mass="60658">MARNPSLPAKKLQPVRNPFPFEHEHQPFAAHDPNVDAETVPKRKASQKRTKAPAMPAAAPTPEKGKRKARTSSRENETTSPKPQPSKKARTAATISSSLSPSPAVAIKAKDPKSASSTASTAPASSSRSKDSASSILTTIVFGSGECGELGLGPKKKASLVGRVNPFLDPHGKDKVEVAQIACGGMHAIALTADDKIMTWGVNDDNALGRDTKWDSGFRDSNKRSDNDDDDDEDEDLNPYESTPAEVLSAHFPPNTEFVQVAAGDSCSFVLTNTGLVYGWGTFRDSQGDMRFCFDRDGGLVKTQDKPMLVHNLKGIVQIVCGANHILALDKSGTVWGWGSGEQNQLGRRPFGRHQDTLAPRRVEVCRGKARYIASGDYHSFAIDVKDNVWGWGLNSFGEAGDVKTAGDNFAVTPYPMKIPELCGRGITVIAGGAHHSAAVTADGECLVWGRLDGGQLGIQFSSQQFQDESLIRHDEHGKPRICLRPTAVPSLGRIIHVACGTDHTIFIDEKGHGYATGFGSSGQLGLGSEEDQPVPKRLRGKRVDEHTLVWAGAGGQFSVVAALAR</sequence>
<dbReference type="AlphaFoldDB" id="A0A395NYV4"/>
<feature type="compositionally biased region" description="Low complexity" evidence="4">
    <location>
        <begin position="114"/>
        <end position="134"/>
    </location>
</feature>
<evidence type="ECO:0000313" key="6">
    <source>
        <dbReference type="EMBL" id="RFU81268.1"/>
    </source>
</evidence>
<evidence type="ECO:0000256" key="3">
    <source>
        <dbReference type="PROSITE-ProRule" id="PRU00235"/>
    </source>
</evidence>
<feature type="repeat" description="RCC1" evidence="3">
    <location>
        <begin position="137"/>
        <end position="194"/>
    </location>
</feature>
<dbReference type="PROSITE" id="PS00625">
    <property type="entry name" value="RCC1_1"/>
    <property type="match status" value="1"/>
</dbReference>
<feature type="repeat" description="RCC1" evidence="3">
    <location>
        <begin position="444"/>
        <end position="511"/>
    </location>
</feature>
<dbReference type="InterPro" id="IPR058923">
    <property type="entry name" value="RCC1-like_dom"/>
</dbReference>
<evidence type="ECO:0000313" key="7">
    <source>
        <dbReference type="Proteomes" id="UP000266272"/>
    </source>
</evidence>
<dbReference type="PANTHER" id="PTHR45982">
    <property type="entry name" value="REGULATOR OF CHROMOSOME CONDENSATION"/>
    <property type="match status" value="1"/>
</dbReference>
<dbReference type="GO" id="GO:0005737">
    <property type="term" value="C:cytoplasm"/>
    <property type="evidence" value="ECO:0007669"/>
    <property type="project" value="TreeGrafter"/>
</dbReference>
<proteinExistence type="predicted"/>
<dbReference type="STRING" id="490622.A0A395NYV4"/>
<name>A0A395NYV4_TRIAR</name>
<dbReference type="InterPro" id="IPR009091">
    <property type="entry name" value="RCC1/BLIP-II"/>
</dbReference>
<comment type="caution">
    <text evidence="6">The sequence shown here is derived from an EMBL/GenBank/DDBJ whole genome shotgun (WGS) entry which is preliminary data.</text>
</comment>
<keyword evidence="2" id="KW-0677">Repeat</keyword>
<dbReference type="OrthoDB" id="61110at2759"/>
<dbReference type="EMBL" id="PXOA01000058">
    <property type="protein sequence ID" value="RFU81268.1"/>
    <property type="molecule type" value="Genomic_DNA"/>
</dbReference>
<feature type="repeat" description="RCC1" evidence="3">
    <location>
        <begin position="195"/>
        <end position="274"/>
    </location>
</feature>
<dbReference type="Gene3D" id="2.130.10.30">
    <property type="entry name" value="Regulator of chromosome condensation 1/beta-lactamase-inhibitor protein II"/>
    <property type="match status" value="1"/>
</dbReference>
<protein>
    <submittedName>
        <fullName evidence="6">Regulator of chromosome condensation beta-lactamase-inhibitor ii</fullName>
    </submittedName>
</protein>
<keyword evidence="1" id="KW-0344">Guanine-nucleotide releasing factor</keyword>
<gene>
    <name evidence="6" type="ORF">TARUN_923</name>
</gene>
<evidence type="ECO:0000256" key="2">
    <source>
        <dbReference type="ARBA" id="ARBA00022737"/>
    </source>
</evidence>
<dbReference type="PROSITE" id="PS50012">
    <property type="entry name" value="RCC1_3"/>
    <property type="match status" value="7"/>
</dbReference>
<feature type="repeat" description="RCC1" evidence="3">
    <location>
        <begin position="512"/>
        <end position="565"/>
    </location>
</feature>
<feature type="repeat" description="RCC1" evidence="3">
    <location>
        <begin position="333"/>
        <end position="386"/>
    </location>
</feature>
<accession>A0A395NYV4</accession>
<reference evidence="6 7" key="1">
    <citation type="journal article" date="2018" name="PLoS Pathog.">
        <title>Evolution of structural diversity of trichothecenes, a family of toxins produced by plant pathogenic and entomopathogenic fungi.</title>
        <authorList>
            <person name="Proctor R.H."/>
            <person name="McCormick S.P."/>
            <person name="Kim H.S."/>
            <person name="Cardoza R.E."/>
            <person name="Stanley A.M."/>
            <person name="Lindo L."/>
            <person name="Kelly A."/>
            <person name="Brown D.W."/>
            <person name="Lee T."/>
            <person name="Vaughan M.M."/>
            <person name="Alexander N.J."/>
            <person name="Busman M."/>
            <person name="Gutierrez S."/>
        </authorList>
    </citation>
    <scope>NUCLEOTIDE SEQUENCE [LARGE SCALE GENOMIC DNA]</scope>
    <source>
        <strain evidence="6 7">IBT 40837</strain>
    </source>
</reference>
<evidence type="ECO:0000259" key="5">
    <source>
        <dbReference type="Pfam" id="PF25390"/>
    </source>
</evidence>
<evidence type="ECO:0000256" key="1">
    <source>
        <dbReference type="ARBA" id="ARBA00022658"/>
    </source>
</evidence>
<dbReference type="InterPro" id="IPR051553">
    <property type="entry name" value="Ran_GTPase-activating"/>
</dbReference>
<feature type="region of interest" description="Disordered" evidence="4">
    <location>
        <begin position="211"/>
        <end position="240"/>
    </location>
</feature>
<dbReference type="PROSITE" id="PS00626">
    <property type="entry name" value="RCC1_2"/>
    <property type="match status" value="3"/>
</dbReference>
<feature type="compositionally biased region" description="Acidic residues" evidence="4">
    <location>
        <begin position="227"/>
        <end position="238"/>
    </location>
</feature>
<dbReference type="InterPro" id="IPR000408">
    <property type="entry name" value="Reg_chr_condens"/>
</dbReference>
<feature type="compositionally biased region" description="Basic and acidic residues" evidence="4">
    <location>
        <begin position="211"/>
        <end position="226"/>
    </location>
</feature>
<dbReference type="Pfam" id="PF25390">
    <property type="entry name" value="WD40_RLD"/>
    <property type="match status" value="1"/>
</dbReference>
<feature type="compositionally biased region" description="Low complexity" evidence="4">
    <location>
        <begin position="52"/>
        <end position="62"/>
    </location>
</feature>
<dbReference type="PRINTS" id="PR00633">
    <property type="entry name" value="RCCNDNSATION"/>
</dbReference>
<feature type="repeat" description="RCC1" evidence="3">
    <location>
        <begin position="387"/>
        <end position="443"/>
    </location>
</feature>
<feature type="repeat" description="RCC1" evidence="3">
    <location>
        <begin position="275"/>
        <end position="332"/>
    </location>
</feature>
<dbReference type="GO" id="GO:0005085">
    <property type="term" value="F:guanyl-nucleotide exchange factor activity"/>
    <property type="evidence" value="ECO:0007669"/>
    <property type="project" value="TreeGrafter"/>
</dbReference>
<dbReference type="SUPFAM" id="SSF50985">
    <property type="entry name" value="RCC1/BLIP-II"/>
    <property type="match status" value="1"/>
</dbReference>
<dbReference type="Proteomes" id="UP000266272">
    <property type="component" value="Unassembled WGS sequence"/>
</dbReference>
<feature type="compositionally biased region" description="Basic residues" evidence="4">
    <location>
        <begin position="42"/>
        <end position="51"/>
    </location>
</feature>
<evidence type="ECO:0000256" key="4">
    <source>
        <dbReference type="SAM" id="MobiDB-lite"/>
    </source>
</evidence>
<dbReference type="PANTHER" id="PTHR45982:SF1">
    <property type="entry name" value="REGULATOR OF CHROMOSOME CONDENSATION"/>
    <property type="match status" value="1"/>
</dbReference>
<feature type="domain" description="RCC1-like" evidence="5">
    <location>
        <begin position="140"/>
        <end position="561"/>
    </location>
</feature>
<keyword evidence="7" id="KW-1185">Reference proteome</keyword>